<comment type="subcellular location">
    <subcellularLocation>
        <location evidence="1">Nucleus</location>
        <location evidence="1">Nucleolus</location>
    </subcellularLocation>
</comment>
<dbReference type="AlphaFoldDB" id="S9UWP3"/>
<proteinExistence type="inferred from homology"/>
<protein>
    <recommendedName>
        <fullName evidence="1">rRNA biogenesis protein RRP36</fullName>
    </recommendedName>
</protein>
<dbReference type="GO" id="GO:0005730">
    <property type="term" value="C:nucleolus"/>
    <property type="evidence" value="ECO:0007669"/>
    <property type="project" value="UniProtKB-SubCell"/>
</dbReference>
<dbReference type="EMBL" id="ATMH01002330">
    <property type="protein sequence ID" value="EPY33298.1"/>
    <property type="molecule type" value="Genomic_DNA"/>
</dbReference>
<comment type="caution">
    <text evidence="2">The sequence shown here is derived from an EMBL/GenBank/DDBJ whole genome shotgun (WGS) entry which is preliminary data.</text>
</comment>
<comment type="subunit">
    <text evidence="1">Associates with 90S and pre-40S pre-ribosomal particles.</text>
</comment>
<comment type="similarity">
    <text evidence="1">Belongs to the RRP36 family.</text>
</comment>
<reference evidence="2 3" key="1">
    <citation type="journal article" date="2013" name="PLoS ONE">
        <title>Predicting the Proteins of Angomonas deanei, Strigomonas culicis and Their Respective Endosymbionts Reveals New Aspects of the Trypanosomatidae Family.</title>
        <authorList>
            <person name="Motta M.C."/>
            <person name="Martins A.C."/>
            <person name="de Souza S.S."/>
            <person name="Catta-Preta C.M."/>
            <person name="Silva R."/>
            <person name="Klein C.C."/>
            <person name="de Almeida L.G."/>
            <person name="de Lima Cunha O."/>
            <person name="Ciapina L.P."/>
            <person name="Brocchi M."/>
            <person name="Colabardini A.C."/>
            <person name="de Araujo Lima B."/>
            <person name="Machado C.R."/>
            <person name="de Almeida Soares C.M."/>
            <person name="Probst C.M."/>
            <person name="de Menezes C.B."/>
            <person name="Thompson C.E."/>
            <person name="Bartholomeu D.C."/>
            <person name="Gradia D.F."/>
            <person name="Pavoni D.P."/>
            <person name="Grisard E.C."/>
            <person name="Fantinatti-Garboggini F."/>
            <person name="Marchini F.K."/>
            <person name="Rodrigues-Luiz G.F."/>
            <person name="Wagner G."/>
            <person name="Goldman G.H."/>
            <person name="Fietto J.L."/>
            <person name="Elias M.C."/>
            <person name="Goldman M.H."/>
            <person name="Sagot M.F."/>
            <person name="Pereira M."/>
            <person name="Stoco P.H."/>
            <person name="de Mendonca-Neto R.P."/>
            <person name="Teixeira S.M."/>
            <person name="Maciel T.E."/>
            <person name="de Oliveira Mendes T.A."/>
            <person name="Urmenyi T.P."/>
            <person name="de Souza W."/>
            <person name="Schenkman S."/>
            <person name="de Vasconcelos A.T."/>
        </authorList>
    </citation>
    <scope>NUCLEOTIDE SEQUENCE [LARGE SCALE GENOMIC DNA]</scope>
</reference>
<accession>S9UWP3</accession>
<dbReference type="OrthoDB" id="448446at2759"/>
<evidence type="ECO:0000313" key="3">
    <source>
        <dbReference type="Proteomes" id="UP000015354"/>
    </source>
</evidence>
<keyword evidence="1" id="KW-0687">Ribonucleoprotein</keyword>
<evidence type="ECO:0000256" key="1">
    <source>
        <dbReference type="RuleBase" id="RU368027"/>
    </source>
</evidence>
<sequence>MYGPVDTKQFEANYKFLREEQEEEEKRRRFRMACLRAMVRRIELEDAVYKGELDAAEFEEYDLSDNERDIFGKDHMDELAELKRTPPQFIYTELEQLQRQSLLHQSRSKGGAVLSRKDKVKKELMKKEVQQVKEGVKQKPFFPKRSAVKRALIADTYDRVEAKGGKGAVEKYLNRKSRRHQAE</sequence>
<evidence type="ECO:0000313" key="2">
    <source>
        <dbReference type="EMBL" id="EPY33298.1"/>
    </source>
</evidence>
<keyword evidence="3" id="KW-1185">Reference proteome</keyword>
<dbReference type="Pfam" id="PF06102">
    <property type="entry name" value="RRP36"/>
    <property type="match status" value="1"/>
</dbReference>
<dbReference type="InterPro" id="IPR009292">
    <property type="entry name" value="RRP36"/>
</dbReference>
<comment type="function">
    <text evidence="1">Component of the 90S pre-ribosome involved in the maturation of rRNAs. Required for early cleavages of the pre-RNAs in the 40S ribosomal subunit maturation pathway.</text>
</comment>
<keyword evidence="1" id="KW-0690">Ribosome biogenesis</keyword>
<keyword evidence="1" id="KW-0539">Nucleus</keyword>
<dbReference type="Proteomes" id="UP000015354">
    <property type="component" value="Unassembled WGS sequence"/>
</dbReference>
<name>S9UWP3_9TRYP</name>
<dbReference type="GO" id="GO:0006364">
    <property type="term" value="P:rRNA processing"/>
    <property type="evidence" value="ECO:0007669"/>
    <property type="project" value="UniProtKB-UniRule"/>
</dbReference>
<organism evidence="2 3">
    <name type="scientific">Strigomonas culicis</name>
    <dbReference type="NCBI Taxonomy" id="28005"/>
    <lineage>
        <taxon>Eukaryota</taxon>
        <taxon>Discoba</taxon>
        <taxon>Euglenozoa</taxon>
        <taxon>Kinetoplastea</taxon>
        <taxon>Metakinetoplastina</taxon>
        <taxon>Trypanosomatida</taxon>
        <taxon>Trypanosomatidae</taxon>
        <taxon>Strigomonadinae</taxon>
        <taxon>Strigomonas</taxon>
    </lineage>
</organism>
<dbReference type="GO" id="GO:1990904">
    <property type="term" value="C:ribonucleoprotein complex"/>
    <property type="evidence" value="ECO:0007669"/>
    <property type="project" value="UniProtKB-KW"/>
</dbReference>
<gene>
    <name evidence="2" type="ORF">STCU_02330</name>
</gene>
<keyword evidence="1" id="KW-0698">rRNA processing</keyword>